<dbReference type="PANTHER" id="PTHR12247:SF64">
    <property type="entry name" value="LETHAL(3)MALIGNANT BRAIN TUMOR-LIKE PROTEIN 2"/>
    <property type="match status" value="1"/>
</dbReference>
<evidence type="ECO:0000256" key="5">
    <source>
        <dbReference type="ARBA" id="ARBA00023125"/>
    </source>
</evidence>
<dbReference type="STRING" id="28743.ENSCVAP00000020710"/>
<organism evidence="9 10">
    <name type="scientific">Cyprinodon variegatus</name>
    <name type="common">Sheepshead minnow</name>
    <dbReference type="NCBI Taxonomy" id="28743"/>
    <lineage>
        <taxon>Eukaryota</taxon>
        <taxon>Metazoa</taxon>
        <taxon>Chordata</taxon>
        <taxon>Craniata</taxon>
        <taxon>Vertebrata</taxon>
        <taxon>Euteleostomi</taxon>
        <taxon>Actinopterygii</taxon>
        <taxon>Neopterygii</taxon>
        <taxon>Teleostei</taxon>
        <taxon>Neoteleostei</taxon>
        <taxon>Acanthomorphata</taxon>
        <taxon>Ovalentaria</taxon>
        <taxon>Atherinomorphae</taxon>
        <taxon>Cyprinodontiformes</taxon>
        <taxon>Cyprinodontidae</taxon>
        <taxon>Cyprinodon</taxon>
    </lineage>
</organism>
<sequence>MVNYCCVESCSSKQIGITCHRLPMSNPERLRQWLFILNIDPKTPNHVLSKLVVCHKHFSDDDYVQADAFQSRRSHILKATAVPTCSAPDPAPGLKRRGRPPSKKATVLNKMIAKASSAAAGAEAAATFDWGSYLKREAAMAAPVPCFAHAPLSSDWDDVVVGMKVEVLNTNSVLSNKVYWIASVIQIAGYKALLRYEGYQHDSSHDFWCSLVSGELNPIGWCSMTSKLLVPPQDVTNISDWKSYLMKKLVGSTTLPVDFYAKLAESMKCPFRVGMRLEVVDPKHLSRTRVAVVDSVIGGRLRLLIGNQSDVHENAVFDFWCHMCSPLVHPLGWSKTVGHAIKESGEF</sequence>
<feature type="repeat" description="MBT" evidence="7">
    <location>
        <begin position="128"/>
        <end position="232"/>
    </location>
</feature>
<dbReference type="InterPro" id="IPR004092">
    <property type="entry name" value="Mbt"/>
</dbReference>
<dbReference type="Proteomes" id="UP000265020">
    <property type="component" value="Unassembled WGS sequence"/>
</dbReference>
<dbReference type="Pfam" id="PF05485">
    <property type="entry name" value="THAP"/>
    <property type="match status" value="1"/>
</dbReference>
<keyword evidence="1" id="KW-0479">Metal-binding</keyword>
<reference evidence="9" key="2">
    <citation type="submission" date="2025-09" db="UniProtKB">
        <authorList>
            <consortium name="Ensembl"/>
        </authorList>
    </citation>
    <scope>IDENTIFICATION</scope>
</reference>
<feature type="repeat" description="MBT" evidence="7">
    <location>
        <begin position="239"/>
        <end position="344"/>
    </location>
</feature>
<dbReference type="AlphaFoldDB" id="A0A3Q2G9B1"/>
<dbReference type="InterPro" id="IPR038441">
    <property type="entry name" value="THAP_Znf_sf"/>
</dbReference>
<dbReference type="InterPro" id="IPR050548">
    <property type="entry name" value="PcG_chromatin_remod_factors"/>
</dbReference>
<dbReference type="Pfam" id="PF02820">
    <property type="entry name" value="MBT"/>
    <property type="match status" value="2"/>
</dbReference>
<reference evidence="9" key="1">
    <citation type="submission" date="2025-08" db="UniProtKB">
        <authorList>
            <consortium name="Ensembl"/>
        </authorList>
    </citation>
    <scope>IDENTIFICATION</scope>
</reference>
<evidence type="ECO:0000256" key="4">
    <source>
        <dbReference type="ARBA" id="ARBA00022833"/>
    </source>
</evidence>
<evidence type="ECO:0000256" key="2">
    <source>
        <dbReference type="ARBA" id="ARBA00022737"/>
    </source>
</evidence>
<evidence type="ECO:0000313" key="9">
    <source>
        <dbReference type="Ensembl" id="ENSCVAP00000020710.1"/>
    </source>
</evidence>
<evidence type="ECO:0000313" key="10">
    <source>
        <dbReference type="Proteomes" id="UP000265020"/>
    </source>
</evidence>
<dbReference type="GO" id="GO:0003677">
    <property type="term" value="F:DNA binding"/>
    <property type="evidence" value="ECO:0007669"/>
    <property type="project" value="UniProtKB-UniRule"/>
</dbReference>
<dbReference type="PROSITE" id="PS50950">
    <property type="entry name" value="ZF_THAP"/>
    <property type="match status" value="1"/>
</dbReference>
<name>A0A3Q2G9B1_CYPVA</name>
<evidence type="ECO:0000259" key="8">
    <source>
        <dbReference type="PROSITE" id="PS50950"/>
    </source>
</evidence>
<dbReference type="SUPFAM" id="SSF57716">
    <property type="entry name" value="Glucocorticoid receptor-like (DNA-binding domain)"/>
    <property type="match status" value="1"/>
</dbReference>
<evidence type="ECO:0000256" key="7">
    <source>
        <dbReference type="PROSITE-ProRule" id="PRU00459"/>
    </source>
</evidence>
<evidence type="ECO:0000256" key="6">
    <source>
        <dbReference type="PROSITE-ProRule" id="PRU00309"/>
    </source>
</evidence>
<protein>
    <recommendedName>
        <fullName evidence="8">THAP-type domain-containing protein</fullName>
    </recommendedName>
</protein>
<dbReference type="GO" id="GO:0008270">
    <property type="term" value="F:zinc ion binding"/>
    <property type="evidence" value="ECO:0007669"/>
    <property type="project" value="UniProtKB-KW"/>
</dbReference>
<dbReference type="GO" id="GO:0042393">
    <property type="term" value="F:histone binding"/>
    <property type="evidence" value="ECO:0007669"/>
    <property type="project" value="TreeGrafter"/>
</dbReference>
<dbReference type="PROSITE" id="PS51079">
    <property type="entry name" value="MBT"/>
    <property type="match status" value="2"/>
</dbReference>
<dbReference type="PANTHER" id="PTHR12247">
    <property type="entry name" value="POLYCOMB GROUP PROTEIN"/>
    <property type="match status" value="1"/>
</dbReference>
<evidence type="ECO:0000256" key="1">
    <source>
        <dbReference type="ARBA" id="ARBA00022723"/>
    </source>
</evidence>
<dbReference type="SMART" id="SM00561">
    <property type="entry name" value="MBT"/>
    <property type="match status" value="2"/>
</dbReference>
<dbReference type="Gene3D" id="6.20.210.20">
    <property type="entry name" value="THAP domain"/>
    <property type="match status" value="1"/>
</dbReference>
<dbReference type="GO" id="GO:0045892">
    <property type="term" value="P:negative regulation of DNA-templated transcription"/>
    <property type="evidence" value="ECO:0007669"/>
    <property type="project" value="TreeGrafter"/>
</dbReference>
<proteinExistence type="predicted"/>
<feature type="domain" description="THAP-type" evidence="8">
    <location>
        <begin position="1"/>
        <end position="86"/>
    </location>
</feature>
<dbReference type="SMART" id="SM00980">
    <property type="entry name" value="THAP"/>
    <property type="match status" value="1"/>
</dbReference>
<keyword evidence="3 6" id="KW-0863">Zinc-finger</keyword>
<keyword evidence="4" id="KW-0862">Zinc</keyword>
<evidence type="ECO:0000256" key="3">
    <source>
        <dbReference type="ARBA" id="ARBA00022771"/>
    </source>
</evidence>
<dbReference type="GO" id="GO:0005634">
    <property type="term" value="C:nucleus"/>
    <property type="evidence" value="ECO:0007669"/>
    <property type="project" value="InterPro"/>
</dbReference>
<dbReference type="SUPFAM" id="SSF63748">
    <property type="entry name" value="Tudor/PWWP/MBT"/>
    <property type="match status" value="2"/>
</dbReference>
<keyword evidence="10" id="KW-1185">Reference proteome</keyword>
<dbReference type="Ensembl" id="ENSCVAT00000013645.1">
    <property type="protein sequence ID" value="ENSCVAP00000020710.1"/>
    <property type="gene ID" value="ENSCVAG00000002259.1"/>
</dbReference>
<keyword evidence="5 6" id="KW-0238">DNA-binding</keyword>
<dbReference type="GeneTree" id="ENSGT00940000153840"/>
<dbReference type="OMA" id="PRTIHIK"/>
<dbReference type="Gene3D" id="2.30.30.140">
    <property type="match status" value="2"/>
</dbReference>
<keyword evidence="2" id="KW-0677">Repeat</keyword>
<dbReference type="InterPro" id="IPR006612">
    <property type="entry name" value="THAP_Znf"/>
</dbReference>
<dbReference type="GO" id="GO:0003682">
    <property type="term" value="F:chromatin binding"/>
    <property type="evidence" value="ECO:0007669"/>
    <property type="project" value="TreeGrafter"/>
</dbReference>
<accession>A0A3Q2G9B1</accession>